<dbReference type="PROSITE" id="PS01071">
    <property type="entry name" value="GRPE"/>
    <property type="match status" value="1"/>
</dbReference>
<dbReference type="GO" id="GO:0005829">
    <property type="term" value="C:cytosol"/>
    <property type="evidence" value="ECO:0007669"/>
    <property type="project" value="TreeGrafter"/>
</dbReference>
<dbReference type="InterPro" id="IPR013805">
    <property type="entry name" value="GrpE_CC"/>
</dbReference>
<evidence type="ECO:0000256" key="2">
    <source>
        <dbReference type="ARBA" id="ARBA00009054"/>
    </source>
</evidence>
<dbReference type="InterPro" id="IPR009012">
    <property type="entry name" value="GrpE_head"/>
</dbReference>
<dbReference type="PANTHER" id="PTHR21237">
    <property type="entry name" value="GRPE PROTEIN"/>
    <property type="match status" value="1"/>
</dbReference>
<dbReference type="GO" id="GO:0051082">
    <property type="term" value="F:unfolded protein binding"/>
    <property type="evidence" value="ECO:0007669"/>
    <property type="project" value="TreeGrafter"/>
</dbReference>
<dbReference type="SUPFAM" id="SSF51064">
    <property type="entry name" value="Head domain of nucleotide exchange factor GrpE"/>
    <property type="match status" value="1"/>
</dbReference>
<dbReference type="NCBIfam" id="NF010748">
    <property type="entry name" value="PRK14150.1"/>
    <property type="match status" value="1"/>
</dbReference>
<accession>A0A0B4XTW4</accession>
<organism evidence="14 15">
    <name type="scientific">Isoalcanivorax pacificus W11-5</name>
    <dbReference type="NCBI Taxonomy" id="391936"/>
    <lineage>
        <taxon>Bacteria</taxon>
        <taxon>Pseudomonadati</taxon>
        <taxon>Pseudomonadota</taxon>
        <taxon>Gammaproteobacteria</taxon>
        <taxon>Oceanospirillales</taxon>
        <taxon>Alcanivoracaceae</taxon>
        <taxon>Isoalcanivorax</taxon>
    </lineage>
</organism>
<keyword evidence="15" id="KW-1185">Reference proteome</keyword>
<evidence type="ECO:0000256" key="6">
    <source>
        <dbReference type="ARBA" id="ARBA00023186"/>
    </source>
</evidence>
<dbReference type="PRINTS" id="PR00773">
    <property type="entry name" value="GRPEPROTEIN"/>
</dbReference>
<comment type="subunit">
    <text evidence="3 10">Homodimer.</text>
</comment>
<dbReference type="Pfam" id="PF01025">
    <property type="entry name" value="GrpE"/>
    <property type="match status" value="1"/>
</dbReference>
<comment type="similarity">
    <text evidence="2 10 12">Belongs to the GrpE family.</text>
</comment>
<dbReference type="Gene3D" id="2.30.22.10">
    <property type="entry name" value="Head domain of nucleotide exchange factor GrpE"/>
    <property type="match status" value="1"/>
</dbReference>
<evidence type="ECO:0000256" key="1">
    <source>
        <dbReference type="ARBA" id="ARBA00004496"/>
    </source>
</evidence>
<dbReference type="SUPFAM" id="SSF58014">
    <property type="entry name" value="Coiled-coil domain of nucleotide exchange factor GrpE"/>
    <property type="match status" value="1"/>
</dbReference>
<dbReference type="PANTHER" id="PTHR21237:SF23">
    <property type="entry name" value="GRPE PROTEIN HOMOLOG, MITOCHONDRIAL"/>
    <property type="match status" value="1"/>
</dbReference>
<keyword evidence="4 10" id="KW-0963">Cytoplasm</keyword>
<evidence type="ECO:0000256" key="3">
    <source>
        <dbReference type="ARBA" id="ARBA00011738"/>
    </source>
</evidence>
<dbReference type="HAMAP" id="MF_01151">
    <property type="entry name" value="GrpE"/>
    <property type="match status" value="1"/>
</dbReference>
<name>A0A0B4XTW4_9GAMM</name>
<dbReference type="InterPro" id="IPR000740">
    <property type="entry name" value="GrpE"/>
</dbReference>
<dbReference type="OrthoDB" id="9789811at2"/>
<evidence type="ECO:0000256" key="12">
    <source>
        <dbReference type="RuleBase" id="RU004478"/>
    </source>
</evidence>
<feature type="compositionally biased region" description="Basic and acidic residues" evidence="13">
    <location>
        <begin position="1"/>
        <end position="11"/>
    </location>
</feature>
<dbReference type="GO" id="GO:0051087">
    <property type="term" value="F:protein-folding chaperone binding"/>
    <property type="evidence" value="ECO:0007669"/>
    <property type="project" value="InterPro"/>
</dbReference>
<comment type="function">
    <text evidence="7 10 11">Participates actively in the response to hyperosmotic and heat shock by preventing the aggregation of stress-denatured proteins, in association with DnaK and GrpE. It is the nucleotide exchange factor for DnaK and may function as a thermosensor. Unfolded proteins bind initially to DnaJ; upon interaction with the DnaJ-bound protein, DnaK hydrolyzes its bound ATP, resulting in the formation of a stable complex. GrpE releases ADP from DnaK; ATP binding to DnaK triggers the release of the substrate protein, thus completing the reaction cycle. Several rounds of ATP-dependent interactions between DnaJ, DnaK and GrpE are required for fully efficient folding.</text>
</comment>
<dbReference type="KEGG" id="apac:S7S_16600"/>
<dbReference type="GO" id="GO:0000774">
    <property type="term" value="F:adenyl-nucleotide exchange factor activity"/>
    <property type="evidence" value="ECO:0007669"/>
    <property type="project" value="InterPro"/>
</dbReference>
<dbReference type="GO" id="GO:0042803">
    <property type="term" value="F:protein homodimerization activity"/>
    <property type="evidence" value="ECO:0007669"/>
    <property type="project" value="InterPro"/>
</dbReference>
<dbReference type="GO" id="GO:0006457">
    <property type="term" value="P:protein folding"/>
    <property type="evidence" value="ECO:0007669"/>
    <property type="project" value="InterPro"/>
</dbReference>
<evidence type="ECO:0000313" key="14">
    <source>
        <dbReference type="EMBL" id="AJD49732.1"/>
    </source>
</evidence>
<dbReference type="Proteomes" id="UP000006764">
    <property type="component" value="Chromosome"/>
</dbReference>
<evidence type="ECO:0000256" key="8">
    <source>
        <dbReference type="ARBA" id="ARBA00072274"/>
    </source>
</evidence>
<evidence type="ECO:0000256" key="9">
    <source>
        <dbReference type="ARBA" id="ARBA00076414"/>
    </source>
</evidence>
<evidence type="ECO:0000313" key="15">
    <source>
        <dbReference type="Proteomes" id="UP000006764"/>
    </source>
</evidence>
<evidence type="ECO:0000256" key="4">
    <source>
        <dbReference type="ARBA" id="ARBA00022490"/>
    </source>
</evidence>
<comment type="subcellular location">
    <subcellularLocation>
        <location evidence="1 10">Cytoplasm</location>
    </subcellularLocation>
</comment>
<evidence type="ECO:0000256" key="10">
    <source>
        <dbReference type="HAMAP-Rule" id="MF_01151"/>
    </source>
</evidence>
<dbReference type="HOGENOM" id="CLU_057217_6_0_6"/>
<evidence type="ECO:0000256" key="11">
    <source>
        <dbReference type="RuleBase" id="RU000639"/>
    </source>
</evidence>
<dbReference type="AlphaFoldDB" id="A0A0B4XTW4"/>
<dbReference type="EMBL" id="CP004387">
    <property type="protein sequence ID" value="AJD49732.1"/>
    <property type="molecule type" value="Genomic_DNA"/>
</dbReference>
<keyword evidence="6 10" id="KW-0143">Chaperone</keyword>
<reference evidence="14 15" key="1">
    <citation type="journal article" date="2012" name="J. Bacteriol.">
        <title>Genome sequence of an alkane-degrading bacterium, Alcanivorax pacificus type strain W11-5, isolated from deep sea sediment.</title>
        <authorList>
            <person name="Lai Q."/>
            <person name="Shao Z."/>
        </authorList>
    </citation>
    <scope>NUCLEOTIDE SEQUENCE [LARGE SCALE GENOMIC DNA]</scope>
    <source>
        <strain evidence="14 15">W11-5</strain>
    </source>
</reference>
<feature type="region of interest" description="Disordered" evidence="13">
    <location>
        <begin position="1"/>
        <end position="50"/>
    </location>
</feature>
<dbReference type="RefSeq" id="WP_008733115.1">
    <property type="nucleotide sequence ID" value="NZ_CP004387.1"/>
</dbReference>
<feature type="compositionally biased region" description="Low complexity" evidence="13">
    <location>
        <begin position="32"/>
        <end position="50"/>
    </location>
</feature>
<evidence type="ECO:0000256" key="5">
    <source>
        <dbReference type="ARBA" id="ARBA00023016"/>
    </source>
</evidence>
<evidence type="ECO:0000256" key="7">
    <source>
        <dbReference type="ARBA" id="ARBA00053401"/>
    </source>
</evidence>
<keyword evidence="5 10" id="KW-0346">Stress response</keyword>
<dbReference type="CDD" id="cd00446">
    <property type="entry name" value="GrpE"/>
    <property type="match status" value="1"/>
</dbReference>
<protein>
    <recommendedName>
        <fullName evidence="8 10">Protein GrpE</fullName>
    </recommendedName>
    <alternativeName>
        <fullName evidence="9 10">HSP-70 cofactor</fullName>
    </alternativeName>
</protein>
<dbReference type="NCBIfam" id="NF010737">
    <property type="entry name" value="PRK14139.1"/>
    <property type="match status" value="1"/>
</dbReference>
<dbReference type="FunFam" id="2.30.22.10:FF:000001">
    <property type="entry name" value="Protein GrpE"/>
    <property type="match status" value="1"/>
</dbReference>
<dbReference type="STRING" id="391936.S7S_16600"/>
<dbReference type="Gene3D" id="3.90.20.20">
    <property type="match status" value="1"/>
</dbReference>
<evidence type="ECO:0000256" key="13">
    <source>
        <dbReference type="SAM" id="MobiDB-lite"/>
    </source>
</evidence>
<sequence length="202" mass="21973">MSEQDKSHDNPGSEQTPPEDAVSQAQRDAEAVVEAAVEQAAEQPSPEAEVQALRAELEQTRKALAEADLRAQAEIQNVRRRVEREVANAHKFAVEKFAGEVITVADSLERGLAALDADNEALTPAREGTQLTLKVLLDVFGRFNIEQIDPRGDAFNPEQHEAMAMVPHPDAAPNSVIDVLEKGYALNGRLLRPARVVVAKGE</sequence>
<proteinExistence type="inferred from homology"/>
<gene>
    <name evidence="10" type="primary">grpE</name>
    <name evidence="14" type="ORF">S7S_16600</name>
</gene>